<comment type="subcellular location">
    <subcellularLocation>
        <location evidence="2">Cytoplasm</location>
        <location evidence="2">Nucleoid</location>
    </subcellularLocation>
</comment>
<dbReference type="Proteomes" id="UP000215215">
    <property type="component" value="Unassembled WGS sequence"/>
</dbReference>
<dbReference type="InterPro" id="IPR036894">
    <property type="entry name" value="YbaB-like_sf"/>
</dbReference>
<dbReference type="PANTHER" id="PTHR33449:SF1">
    <property type="entry name" value="NUCLEOID-ASSOCIATED PROTEIN YBAB"/>
    <property type="match status" value="1"/>
</dbReference>
<dbReference type="AlphaFoldDB" id="A0A235BPW0"/>
<dbReference type="SUPFAM" id="SSF82607">
    <property type="entry name" value="YbaB-like"/>
    <property type="match status" value="1"/>
</dbReference>
<reference evidence="3 4" key="1">
    <citation type="submission" date="2017-07" db="EMBL/GenBank/DDBJ databases">
        <title>Recovery of genomes from metagenomes via a dereplication, aggregation, and scoring strategy.</title>
        <authorList>
            <person name="Sieber C.M."/>
            <person name="Probst A.J."/>
            <person name="Sharrar A."/>
            <person name="Thomas B.C."/>
            <person name="Hess M."/>
            <person name="Tringe S.G."/>
            <person name="Banfield J.F."/>
        </authorList>
    </citation>
    <scope>NUCLEOTIDE SEQUENCE [LARGE SCALE GENOMIC DNA]</scope>
    <source>
        <strain evidence="3">JGI_Cruoil_03_44_89</strain>
    </source>
</reference>
<evidence type="ECO:0000313" key="4">
    <source>
        <dbReference type="Proteomes" id="UP000215215"/>
    </source>
</evidence>
<organism evidence="3 4">
    <name type="scientific">candidate division WOR-3 bacterium JGI_Cruoil_03_44_89</name>
    <dbReference type="NCBI Taxonomy" id="1973748"/>
    <lineage>
        <taxon>Bacteria</taxon>
        <taxon>Bacteria division WOR-3</taxon>
    </lineage>
</organism>
<sequence length="102" mass="11218">MKNLLGLLKNFQEIQKVITQMQDDLRKETAEVTSGGGLVRVVVNGNQEIVKIEIAPELIKMKDKSLLEDLILSAANEARKKAQEIAQEKVKEATGGMDIGLT</sequence>
<keyword evidence="2" id="KW-0963">Cytoplasm</keyword>
<dbReference type="PIRSF" id="PIRSF004555">
    <property type="entry name" value="UCP004555"/>
    <property type="match status" value="1"/>
</dbReference>
<dbReference type="EMBL" id="NOZQ01000199">
    <property type="protein sequence ID" value="OYD14216.1"/>
    <property type="molecule type" value="Genomic_DNA"/>
</dbReference>
<comment type="similarity">
    <text evidence="2">Belongs to the YbaB/EbfC family.</text>
</comment>
<dbReference type="GO" id="GO:0043590">
    <property type="term" value="C:bacterial nucleoid"/>
    <property type="evidence" value="ECO:0007669"/>
    <property type="project" value="UniProtKB-UniRule"/>
</dbReference>
<evidence type="ECO:0000256" key="1">
    <source>
        <dbReference type="ARBA" id="ARBA00023125"/>
    </source>
</evidence>
<proteinExistence type="inferred from homology"/>
<comment type="subunit">
    <text evidence="2">Homodimer.</text>
</comment>
<dbReference type="GO" id="GO:0003677">
    <property type="term" value="F:DNA binding"/>
    <property type="evidence" value="ECO:0007669"/>
    <property type="project" value="UniProtKB-UniRule"/>
</dbReference>
<gene>
    <name evidence="3" type="ORF">CH333_08755</name>
</gene>
<dbReference type="PANTHER" id="PTHR33449">
    <property type="entry name" value="NUCLEOID-ASSOCIATED PROTEIN YBAB"/>
    <property type="match status" value="1"/>
</dbReference>
<comment type="caution">
    <text evidence="3">The sequence shown here is derived from an EMBL/GenBank/DDBJ whole genome shotgun (WGS) entry which is preliminary data.</text>
</comment>
<evidence type="ECO:0000313" key="3">
    <source>
        <dbReference type="EMBL" id="OYD14216.1"/>
    </source>
</evidence>
<dbReference type="Gene3D" id="3.30.1310.10">
    <property type="entry name" value="Nucleoid-associated protein YbaB-like domain"/>
    <property type="match status" value="1"/>
</dbReference>
<dbReference type="InterPro" id="IPR004401">
    <property type="entry name" value="YbaB/EbfC"/>
</dbReference>
<dbReference type="NCBIfam" id="TIGR00103">
    <property type="entry name" value="DNA_YbaB_EbfC"/>
    <property type="match status" value="1"/>
</dbReference>
<dbReference type="Pfam" id="PF02575">
    <property type="entry name" value="YbaB_DNA_bd"/>
    <property type="match status" value="1"/>
</dbReference>
<comment type="function">
    <text evidence="2">Binds to DNA and alters its conformation. May be involved in regulation of gene expression, nucleoid organization and DNA protection.</text>
</comment>
<protein>
    <recommendedName>
        <fullName evidence="2">Nucleoid-associated protein CH333_08755</fullName>
    </recommendedName>
</protein>
<name>A0A235BPW0_UNCW3</name>
<keyword evidence="1 2" id="KW-0238">DNA-binding</keyword>
<dbReference type="HAMAP" id="MF_00274">
    <property type="entry name" value="DNA_YbaB_EbfC"/>
    <property type="match status" value="1"/>
</dbReference>
<accession>A0A235BPW0</accession>
<evidence type="ECO:0000256" key="2">
    <source>
        <dbReference type="HAMAP-Rule" id="MF_00274"/>
    </source>
</evidence>
<dbReference type="GO" id="GO:0005829">
    <property type="term" value="C:cytosol"/>
    <property type="evidence" value="ECO:0007669"/>
    <property type="project" value="TreeGrafter"/>
</dbReference>